<dbReference type="PANTHER" id="PTHR47062:SF1">
    <property type="entry name" value="SMALL HEAT SHOCK PROTEIN IBPA"/>
    <property type="match status" value="1"/>
</dbReference>
<dbReference type="EMBL" id="GG704966">
    <property type="protein sequence ID" value="EEY95923.1"/>
    <property type="molecule type" value="Genomic_DNA"/>
</dbReference>
<evidence type="ECO:0000256" key="1">
    <source>
        <dbReference type="ARBA" id="ARBA00023016"/>
    </source>
</evidence>
<evidence type="ECO:0000256" key="2">
    <source>
        <dbReference type="PROSITE-ProRule" id="PRU00285"/>
    </source>
</evidence>
<dbReference type="AlphaFoldDB" id="D0SCR8"/>
<comment type="similarity">
    <text evidence="2 3">Belongs to the small heat shock protein (HSP20) family.</text>
</comment>
<dbReference type="HOGENOM" id="CLU_046737_4_1_6"/>
<dbReference type="Proteomes" id="UP000012047">
    <property type="component" value="Unassembled WGS sequence"/>
</dbReference>
<dbReference type="InterPro" id="IPR002068">
    <property type="entry name" value="A-crystallin/Hsp20_dom"/>
</dbReference>
<dbReference type="InterPro" id="IPR037913">
    <property type="entry name" value="ACD_IbpA/B"/>
</dbReference>
<feature type="domain" description="SHSP" evidence="4">
    <location>
        <begin position="33"/>
        <end position="146"/>
    </location>
</feature>
<name>D0SCR8_ACIJO</name>
<dbReference type="CDD" id="cd06470">
    <property type="entry name" value="ACD_IbpA-B_like"/>
    <property type="match status" value="1"/>
</dbReference>
<dbReference type="PROSITE" id="PS01031">
    <property type="entry name" value="SHSP"/>
    <property type="match status" value="1"/>
</dbReference>
<dbReference type="InterPro" id="IPR008978">
    <property type="entry name" value="HSP20-like_chaperone"/>
</dbReference>
<dbReference type="SUPFAM" id="SSF49764">
    <property type="entry name" value="HSP20-like chaperones"/>
    <property type="match status" value="1"/>
</dbReference>
<organism evidence="5 6">
    <name type="scientific">Acinetobacter johnsonii SH046</name>
    <dbReference type="NCBI Taxonomy" id="575586"/>
    <lineage>
        <taxon>Bacteria</taxon>
        <taxon>Pseudomonadati</taxon>
        <taxon>Pseudomonadota</taxon>
        <taxon>Gammaproteobacteria</taxon>
        <taxon>Moraxellales</taxon>
        <taxon>Moraxellaceae</taxon>
        <taxon>Acinetobacter</taxon>
    </lineage>
</organism>
<gene>
    <name evidence="5" type="primary">ibpA</name>
    <name evidence="5" type="ORF">HMPREF0016_01641</name>
</gene>
<reference evidence="6" key="1">
    <citation type="journal article" date="2012" name="PLoS ONE">
        <title>The success of Acinetobacter species; genetic, metabolic and virulence attributes.</title>
        <authorList>
            <person name="Peleg A.Y."/>
            <person name="de Breij A."/>
            <person name="Adams M.D."/>
            <person name="Cerqueira G.M."/>
            <person name="Mocali S."/>
            <person name="Galardini M."/>
            <person name="Nibbering P.H."/>
            <person name="Earl A.M."/>
            <person name="Ward D.V."/>
            <person name="Paterson D.L."/>
            <person name="Seifert H."/>
            <person name="Dijkshoorn L."/>
        </authorList>
    </citation>
    <scope>NUCLEOTIDE SEQUENCE [LARGE SCALE GENOMIC DNA]</scope>
    <source>
        <strain evidence="6">SH046</strain>
    </source>
</reference>
<sequence>MEVLSMSNLSLMPLFRRSIGFDRLNDLFDHAMLSEAPHYPAYNIEKVGDDHYRIVVAATGFNQDELAIDLENQVLNISGQHADQTKDNHAEFLHKGITQRSFKLSLRLDEHIEVQEANYENGLLTIQLRRIVPEEKAPCRIPIGQKKLTTENTSA</sequence>
<proteinExistence type="inferred from homology"/>
<dbReference type="Gene3D" id="2.60.40.790">
    <property type="match status" value="1"/>
</dbReference>
<accession>D0SCR8</accession>
<evidence type="ECO:0000313" key="5">
    <source>
        <dbReference type="EMBL" id="EEY95923.1"/>
    </source>
</evidence>
<evidence type="ECO:0000256" key="3">
    <source>
        <dbReference type="RuleBase" id="RU003616"/>
    </source>
</evidence>
<evidence type="ECO:0000313" key="6">
    <source>
        <dbReference type="Proteomes" id="UP000012047"/>
    </source>
</evidence>
<dbReference type="PANTHER" id="PTHR47062">
    <property type="match status" value="1"/>
</dbReference>
<keyword evidence="1 5" id="KW-0346">Stress response</keyword>
<dbReference type="Pfam" id="PF00011">
    <property type="entry name" value="HSP20"/>
    <property type="match status" value="1"/>
</dbReference>
<evidence type="ECO:0000259" key="4">
    <source>
        <dbReference type="PROSITE" id="PS01031"/>
    </source>
</evidence>
<protein>
    <submittedName>
        <fullName evidence="5">Small heat shock protein IbpA</fullName>
    </submittedName>
</protein>
<dbReference type="eggNOG" id="COG0071">
    <property type="taxonomic scope" value="Bacteria"/>
</dbReference>